<keyword evidence="1" id="KW-0812">Transmembrane</keyword>
<feature type="transmembrane region" description="Helical" evidence="1">
    <location>
        <begin position="12"/>
        <end position="29"/>
    </location>
</feature>
<proteinExistence type="predicted"/>
<keyword evidence="1" id="KW-0472">Membrane</keyword>
<organism evidence="2">
    <name type="scientific">Arundo donax</name>
    <name type="common">Giant reed</name>
    <name type="synonym">Donax arundinaceus</name>
    <dbReference type="NCBI Taxonomy" id="35708"/>
    <lineage>
        <taxon>Eukaryota</taxon>
        <taxon>Viridiplantae</taxon>
        <taxon>Streptophyta</taxon>
        <taxon>Embryophyta</taxon>
        <taxon>Tracheophyta</taxon>
        <taxon>Spermatophyta</taxon>
        <taxon>Magnoliopsida</taxon>
        <taxon>Liliopsida</taxon>
        <taxon>Poales</taxon>
        <taxon>Poaceae</taxon>
        <taxon>PACMAD clade</taxon>
        <taxon>Arundinoideae</taxon>
        <taxon>Arundineae</taxon>
        <taxon>Arundo</taxon>
    </lineage>
</organism>
<evidence type="ECO:0000256" key="1">
    <source>
        <dbReference type="SAM" id="Phobius"/>
    </source>
</evidence>
<dbReference type="EMBL" id="GBRH01225362">
    <property type="protein sequence ID" value="JAD72533.1"/>
    <property type="molecule type" value="Transcribed_RNA"/>
</dbReference>
<evidence type="ECO:0000313" key="2">
    <source>
        <dbReference type="EMBL" id="JAD72533.1"/>
    </source>
</evidence>
<keyword evidence="1" id="KW-1133">Transmembrane helix</keyword>
<name>A0A0A9CDK5_ARUDO</name>
<accession>A0A0A9CDK5</accession>
<reference evidence="2" key="1">
    <citation type="submission" date="2014-09" db="EMBL/GenBank/DDBJ databases">
        <authorList>
            <person name="Magalhaes I.L.F."/>
            <person name="Oliveira U."/>
            <person name="Santos F.R."/>
            <person name="Vidigal T.H.D.A."/>
            <person name="Brescovit A.D."/>
            <person name="Santos A.J."/>
        </authorList>
    </citation>
    <scope>NUCLEOTIDE SEQUENCE</scope>
    <source>
        <tissue evidence="2">Shoot tissue taken approximately 20 cm above the soil surface</tissue>
    </source>
</reference>
<sequence>MNMCSTVTRSLVAYIFIFYLSNLGIKIYYNLSIFSNSASVFRHRNFTLKL</sequence>
<dbReference type="AlphaFoldDB" id="A0A0A9CDK5"/>
<reference evidence="2" key="2">
    <citation type="journal article" date="2015" name="Data Brief">
        <title>Shoot transcriptome of the giant reed, Arundo donax.</title>
        <authorList>
            <person name="Barrero R.A."/>
            <person name="Guerrero F.D."/>
            <person name="Moolhuijzen P."/>
            <person name="Goolsby J.A."/>
            <person name="Tidwell J."/>
            <person name="Bellgard S.E."/>
            <person name="Bellgard M.I."/>
        </authorList>
    </citation>
    <scope>NUCLEOTIDE SEQUENCE</scope>
    <source>
        <tissue evidence="2">Shoot tissue taken approximately 20 cm above the soil surface</tissue>
    </source>
</reference>
<protein>
    <submittedName>
        <fullName evidence="2">Uncharacterized protein</fullName>
    </submittedName>
</protein>